<dbReference type="PANTHER" id="PTHR23061">
    <property type="entry name" value="DNA POLYMERASE 2 ALPHA 70 KDA SUBUNIT"/>
    <property type="match status" value="1"/>
</dbReference>
<keyword evidence="4" id="KW-1185">Reference proteome</keyword>
<reference evidence="3" key="2">
    <citation type="submission" date="2025-08" db="UniProtKB">
        <authorList>
            <consortium name="Ensembl"/>
        </authorList>
    </citation>
    <scope>IDENTIFICATION</scope>
</reference>
<dbReference type="PANTHER" id="PTHR23061:SF12">
    <property type="entry name" value="DNA POLYMERASE ALPHA SUBUNIT B"/>
    <property type="match status" value="1"/>
</dbReference>
<dbReference type="Proteomes" id="UP000018468">
    <property type="component" value="Linkage group LG28"/>
</dbReference>
<proteinExistence type="predicted"/>
<keyword evidence="2" id="KW-0539">Nucleus</keyword>
<comment type="subcellular location">
    <subcellularLocation>
        <location evidence="1">Nucleus</location>
    </subcellularLocation>
</comment>
<accession>W5M4I8</accession>
<dbReference type="InParanoid" id="W5M4I8"/>
<reference evidence="3" key="3">
    <citation type="submission" date="2025-09" db="UniProtKB">
        <authorList>
            <consortium name="Ensembl"/>
        </authorList>
    </citation>
    <scope>IDENTIFICATION</scope>
</reference>
<dbReference type="GeneTree" id="ENSGT00390000016784"/>
<dbReference type="Gene3D" id="3.60.21.60">
    <property type="match status" value="1"/>
</dbReference>
<sequence>MCGNLIELVIFHLNRALSQGFYTLWVKKKRQLETFSGRGVMGSIGFRALCSAYFLPPSRISQAPSVPLTSPACARSYYPLYPPAVDVNLDYEHFQSHGQMPVTPDVLIVPSDLRYFVKDVIGCVCVNPGRLTKGQVGGTYGRLLVQRGPPLAGGERRSPCLSGQVVKI</sequence>
<dbReference type="EMBL" id="AHAT01039298">
    <property type="status" value="NOT_ANNOTATED_CDS"/>
    <property type="molecule type" value="Genomic_DNA"/>
</dbReference>
<dbReference type="InterPro" id="IPR016722">
    <property type="entry name" value="DNA_pol_alpha_bsu"/>
</dbReference>
<dbReference type="GO" id="GO:0005634">
    <property type="term" value="C:nucleus"/>
    <property type="evidence" value="ECO:0007669"/>
    <property type="project" value="UniProtKB-SubCell"/>
</dbReference>
<evidence type="ECO:0000313" key="4">
    <source>
        <dbReference type="Proteomes" id="UP000018468"/>
    </source>
</evidence>
<evidence type="ECO:0000256" key="1">
    <source>
        <dbReference type="ARBA" id="ARBA00004123"/>
    </source>
</evidence>
<reference evidence="4" key="1">
    <citation type="submission" date="2011-12" db="EMBL/GenBank/DDBJ databases">
        <title>The Draft Genome of Lepisosteus oculatus.</title>
        <authorList>
            <consortium name="The Broad Institute Genome Assembly &amp; Analysis Group"/>
            <consortium name="Computational R&amp;D Group"/>
            <consortium name="and Sequencing Platform"/>
            <person name="Di Palma F."/>
            <person name="Alfoldi J."/>
            <person name="Johnson J."/>
            <person name="Berlin A."/>
            <person name="Gnerre S."/>
            <person name="Jaffe D."/>
            <person name="MacCallum I."/>
            <person name="Young S."/>
            <person name="Walker B.J."/>
            <person name="Lander E.S."/>
            <person name="Lindblad-Toh K."/>
        </authorList>
    </citation>
    <scope>NUCLEOTIDE SEQUENCE [LARGE SCALE GENOMIC DNA]</scope>
</reference>
<dbReference type="STRING" id="7918.ENSLOCP00000003296"/>
<dbReference type="AlphaFoldDB" id="W5M4I8"/>
<evidence type="ECO:0000256" key="2">
    <source>
        <dbReference type="ARBA" id="ARBA00023242"/>
    </source>
</evidence>
<organism evidence="3 4">
    <name type="scientific">Lepisosteus oculatus</name>
    <name type="common">Spotted gar</name>
    <dbReference type="NCBI Taxonomy" id="7918"/>
    <lineage>
        <taxon>Eukaryota</taxon>
        <taxon>Metazoa</taxon>
        <taxon>Chordata</taxon>
        <taxon>Craniata</taxon>
        <taxon>Vertebrata</taxon>
        <taxon>Euteleostomi</taxon>
        <taxon>Actinopterygii</taxon>
        <taxon>Neopterygii</taxon>
        <taxon>Holostei</taxon>
        <taxon>Semionotiformes</taxon>
        <taxon>Lepisosteidae</taxon>
        <taxon>Lepisosteus</taxon>
    </lineage>
</organism>
<dbReference type="eggNOG" id="KOG1625">
    <property type="taxonomic scope" value="Eukaryota"/>
</dbReference>
<evidence type="ECO:0008006" key="5">
    <source>
        <dbReference type="Google" id="ProtNLM"/>
    </source>
</evidence>
<dbReference type="FunFam" id="3.60.21.60:FF:000003">
    <property type="entry name" value="DNA polymerase alpha subunit B"/>
    <property type="match status" value="1"/>
</dbReference>
<protein>
    <recommendedName>
        <fullName evidence="5">DNA polymerase alpha subunit B</fullName>
    </recommendedName>
</protein>
<dbReference type="HOGENOM" id="CLU_1585920_0_0_1"/>
<name>W5M4I8_LEPOC</name>
<dbReference type="EMBL" id="AHAT01039299">
    <property type="status" value="NOT_ANNOTATED_CDS"/>
    <property type="molecule type" value="Genomic_DNA"/>
</dbReference>
<dbReference type="Ensembl" id="ENSLOCT00000003303.1">
    <property type="protein sequence ID" value="ENSLOCP00000003296.1"/>
    <property type="gene ID" value="ENSLOCG00000002801.1"/>
</dbReference>
<dbReference type="Bgee" id="ENSLOCG00000002801">
    <property type="expression patterns" value="Expressed in ovary and 13 other cell types or tissues"/>
</dbReference>
<evidence type="ECO:0000313" key="3">
    <source>
        <dbReference type="Ensembl" id="ENSLOCP00000003296.1"/>
    </source>
</evidence>